<keyword evidence="2" id="KW-0808">Transferase</keyword>
<organism evidence="2 3">
    <name type="scientific">Luteibacter jiangsuensis</name>
    <dbReference type="NCBI Taxonomy" id="637577"/>
    <lineage>
        <taxon>Bacteria</taxon>
        <taxon>Pseudomonadati</taxon>
        <taxon>Pseudomonadota</taxon>
        <taxon>Gammaproteobacteria</taxon>
        <taxon>Lysobacterales</taxon>
        <taxon>Rhodanobacteraceae</taxon>
        <taxon>Luteibacter</taxon>
    </lineage>
</organism>
<gene>
    <name evidence="2" type="ORF">HBF26_15900</name>
</gene>
<feature type="domain" description="Phospholipid/glycerol acyltransferase" evidence="1">
    <location>
        <begin position="89"/>
        <end position="231"/>
    </location>
</feature>
<dbReference type="NCBIfam" id="NF010621">
    <property type="entry name" value="PRK14014.1"/>
    <property type="match status" value="1"/>
</dbReference>
<proteinExistence type="predicted"/>
<comment type="caution">
    <text evidence="2">The sequence shown here is derived from an EMBL/GenBank/DDBJ whole genome shotgun (WGS) entry which is preliminary data.</text>
</comment>
<dbReference type="Pfam" id="PF01553">
    <property type="entry name" value="Acyltransferase"/>
    <property type="match status" value="1"/>
</dbReference>
<dbReference type="PANTHER" id="PTHR10983">
    <property type="entry name" value="1-ACYLGLYCEROL-3-PHOSPHATE ACYLTRANSFERASE-RELATED"/>
    <property type="match status" value="1"/>
</dbReference>
<accession>A0ABX0Q7N0</accession>
<keyword evidence="2" id="KW-0012">Acyltransferase</keyword>
<protein>
    <submittedName>
        <fullName evidence="2">Acyltransferase</fullName>
    </submittedName>
</protein>
<reference evidence="2 3" key="1">
    <citation type="journal article" date="2011" name="Curr. Microbiol.">
        <title>Luteibacter jiangsuensis sp. nov.: a methamidophos-degrading bacterium isolated from a methamidophos-manufacturing factory.</title>
        <authorList>
            <person name="Wang L."/>
            <person name="Wang G.L."/>
            <person name="Li S.P."/>
            <person name="Jiang J.D."/>
        </authorList>
    </citation>
    <scope>NUCLEOTIDE SEQUENCE [LARGE SCALE GENOMIC DNA]</scope>
    <source>
        <strain evidence="2 3">CGMCC 1.10133</strain>
    </source>
</reference>
<sequence>MLASLPTFLRVPLVCVLLLVSTLLHVLPLFALTLLRLILPIAPVQRAIGAMLVRIAESWLGVNGRMFDLFTRTRWVVEGVEGLGLRENFLVVCNHQSWVDIPALQKVFNRRIPFMRFFLKSELIWVPLLGPAWWALDFPFMKRHSRQELEARPELRGKDREATRRACEKFRHLPVSIMNFTEGTRFTQAKHDAQKSPYTHLLRPKAGGVAFVIDAMGDAIRDILDVTIVYPDGPGTTMDMLAGRIREVRIHARRLPITPSLRGDYENDPVFRERFQTWVNELWAEKDARIAACSRRKRESRPSVVVTLQ</sequence>
<dbReference type="EMBL" id="JAAQQR010000008">
    <property type="protein sequence ID" value="NID06378.1"/>
    <property type="molecule type" value="Genomic_DNA"/>
</dbReference>
<dbReference type="PANTHER" id="PTHR10983:SF16">
    <property type="entry name" value="LYSOCARDIOLIPIN ACYLTRANSFERASE 1"/>
    <property type="match status" value="1"/>
</dbReference>
<evidence type="ECO:0000313" key="2">
    <source>
        <dbReference type="EMBL" id="NID06378.1"/>
    </source>
</evidence>
<dbReference type="GO" id="GO:0016746">
    <property type="term" value="F:acyltransferase activity"/>
    <property type="evidence" value="ECO:0007669"/>
    <property type="project" value="UniProtKB-KW"/>
</dbReference>
<dbReference type="CDD" id="cd07990">
    <property type="entry name" value="LPLAT_LCLAT1-like"/>
    <property type="match status" value="1"/>
</dbReference>
<dbReference type="SUPFAM" id="SSF69593">
    <property type="entry name" value="Glycerol-3-phosphate (1)-acyltransferase"/>
    <property type="match status" value="1"/>
</dbReference>
<dbReference type="Proteomes" id="UP001429601">
    <property type="component" value="Unassembled WGS sequence"/>
</dbReference>
<keyword evidence="3" id="KW-1185">Reference proteome</keyword>
<dbReference type="SMART" id="SM00563">
    <property type="entry name" value="PlsC"/>
    <property type="match status" value="1"/>
</dbReference>
<dbReference type="InterPro" id="IPR002123">
    <property type="entry name" value="Plipid/glycerol_acylTrfase"/>
</dbReference>
<evidence type="ECO:0000313" key="3">
    <source>
        <dbReference type="Proteomes" id="UP001429601"/>
    </source>
</evidence>
<evidence type="ECO:0000259" key="1">
    <source>
        <dbReference type="SMART" id="SM00563"/>
    </source>
</evidence>
<dbReference type="RefSeq" id="WP_167128660.1">
    <property type="nucleotide sequence ID" value="NZ_JAAQQR010000008.1"/>
</dbReference>
<name>A0ABX0Q7N0_9GAMM</name>